<dbReference type="InterPro" id="IPR012349">
    <property type="entry name" value="Split_barrel_FMN-bd"/>
</dbReference>
<evidence type="ECO:0000313" key="7">
    <source>
        <dbReference type="Proteomes" id="UP001519290"/>
    </source>
</evidence>
<dbReference type="EC" id="1.4.3.5" evidence="6"/>
<evidence type="ECO:0000256" key="2">
    <source>
        <dbReference type="ARBA" id="ARBA00022630"/>
    </source>
</evidence>
<protein>
    <submittedName>
        <fullName evidence="6">Pyridoxamine 5'-phosphate oxidase</fullName>
        <ecNumber evidence="6">1.4.3.5</ecNumber>
    </submittedName>
</protein>
<keyword evidence="2" id="KW-0285">Flavoprotein</keyword>
<dbReference type="PANTHER" id="PTHR10851:SF0">
    <property type="entry name" value="PYRIDOXINE-5'-PHOSPHATE OXIDASE"/>
    <property type="match status" value="1"/>
</dbReference>
<organism evidence="6 7">
    <name type="scientific">Brachybacterium sacelli</name>
    <dbReference type="NCBI Taxonomy" id="173364"/>
    <lineage>
        <taxon>Bacteria</taxon>
        <taxon>Bacillati</taxon>
        <taxon>Actinomycetota</taxon>
        <taxon>Actinomycetes</taxon>
        <taxon>Micrococcales</taxon>
        <taxon>Dermabacteraceae</taxon>
        <taxon>Brachybacterium</taxon>
    </lineage>
</organism>
<evidence type="ECO:0000256" key="1">
    <source>
        <dbReference type="ARBA" id="ARBA00001917"/>
    </source>
</evidence>
<keyword evidence="7" id="KW-1185">Reference proteome</keyword>
<accession>A0ABS4WVR7</accession>
<reference evidence="6 7" key="1">
    <citation type="submission" date="2021-03" db="EMBL/GenBank/DDBJ databases">
        <title>Sequencing the genomes of 1000 actinobacteria strains.</title>
        <authorList>
            <person name="Klenk H.-P."/>
        </authorList>
    </citation>
    <scope>NUCLEOTIDE SEQUENCE [LARGE SCALE GENOMIC DNA]</scope>
    <source>
        <strain evidence="6 7">DSM 14566</strain>
    </source>
</reference>
<proteinExistence type="predicted"/>
<name>A0ABS4WVR7_9MICO</name>
<evidence type="ECO:0000256" key="4">
    <source>
        <dbReference type="ARBA" id="ARBA00023002"/>
    </source>
</evidence>
<dbReference type="RefSeq" id="WP_209898049.1">
    <property type="nucleotide sequence ID" value="NZ_BAAAJW010000006.1"/>
</dbReference>
<evidence type="ECO:0000259" key="5">
    <source>
        <dbReference type="Pfam" id="PF01243"/>
    </source>
</evidence>
<dbReference type="PANTHER" id="PTHR10851">
    <property type="entry name" value="PYRIDOXINE-5-PHOSPHATE OXIDASE"/>
    <property type="match status" value="1"/>
</dbReference>
<comment type="caution">
    <text evidence="6">The sequence shown here is derived from an EMBL/GenBank/DDBJ whole genome shotgun (WGS) entry which is preliminary data.</text>
</comment>
<dbReference type="PIRSF" id="PIRSF000190">
    <property type="entry name" value="Pyd_amn-ph_oxd"/>
    <property type="match status" value="1"/>
</dbReference>
<evidence type="ECO:0000256" key="3">
    <source>
        <dbReference type="ARBA" id="ARBA00022643"/>
    </source>
</evidence>
<evidence type="ECO:0000313" key="6">
    <source>
        <dbReference type="EMBL" id="MBP2380300.1"/>
    </source>
</evidence>
<sequence>MSDLAARLRALPAFPEDLPVLDLETLPEDPTELFAAWLEEAIASGARQPHAMTFQTALPDGTPVGRTLILKDLDEHGFQVSTRSTSRKGRQLAENPRAAMLFFWRESGRQVHVTGEVVALGEDVSQRDWLARPTSDGQPNPEWQVYALQPTEIEFTQARHDRLHTRVAYRREDGRWIRCSDR</sequence>
<dbReference type="GO" id="GO:0004733">
    <property type="term" value="F:pyridoxamine phosphate oxidase activity"/>
    <property type="evidence" value="ECO:0007669"/>
    <property type="project" value="UniProtKB-EC"/>
</dbReference>
<dbReference type="Pfam" id="PF01243">
    <property type="entry name" value="PNPOx_N"/>
    <property type="match status" value="1"/>
</dbReference>
<gene>
    <name evidence="6" type="ORF">JOF43_000257</name>
</gene>
<comment type="cofactor">
    <cofactor evidence="1">
        <name>FMN</name>
        <dbReference type="ChEBI" id="CHEBI:58210"/>
    </cofactor>
</comment>
<keyword evidence="4 6" id="KW-0560">Oxidoreductase</keyword>
<dbReference type="InterPro" id="IPR000659">
    <property type="entry name" value="Pyridox_Oxase"/>
</dbReference>
<keyword evidence="3" id="KW-0288">FMN</keyword>
<dbReference type="Proteomes" id="UP001519290">
    <property type="component" value="Unassembled WGS sequence"/>
</dbReference>
<dbReference type="SUPFAM" id="SSF50475">
    <property type="entry name" value="FMN-binding split barrel"/>
    <property type="match status" value="1"/>
</dbReference>
<dbReference type="EMBL" id="JAGIOD010000001">
    <property type="protein sequence ID" value="MBP2380300.1"/>
    <property type="molecule type" value="Genomic_DNA"/>
</dbReference>
<dbReference type="InterPro" id="IPR011576">
    <property type="entry name" value="Pyridox_Oxase_N"/>
</dbReference>
<feature type="domain" description="Pyridoxamine 5'-phosphate oxidase N-terminal" evidence="5">
    <location>
        <begin position="38"/>
        <end position="156"/>
    </location>
</feature>
<dbReference type="Gene3D" id="2.30.110.10">
    <property type="entry name" value="Electron Transport, Fmn-binding Protein, Chain A"/>
    <property type="match status" value="2"/>
</dbReference>